<accession>A0A512BRJ5</accession>
<name>A0A512BRJ5_9HYPH</name>
<dbReference type="SUPFAM" id="SSF53756">
    <property type="entry name" value="UDP-Glycosyltransferase/glycogen phosphorylase"/>
    <property type="match status" value="1"/>
</dbReference>
<feature type="domain" description="Glycosyl transferase family 1" evidence="1">
    <location>
        <begin position="168"/>
        <end position="329"/>
    </location>
</feature>
<dbReference type="Pfam" id="PF00534">
    <property type="entry name" value="Glycos_transf_1"/>
    <property type="match status" value="1"/>
</dbReference>
<organism evidence="2 3">
    <name type="scientific">Microvirga aerophila</name>
    <dbReference type="NCBI Taxonomy" id="670291"/>
    <lineage>
        <taxon>Bacteria</taxon>
        <taxon>Pseudomonadati</taxon>
        <taxon>Pseudomonadota</taxon>
        <taxon>Alphaproteobacteria</taxon>
        <taxon>Hyphomicrobiales</taxon>
        <taxon>Methylobacteriaceae</taxon>
        <taxon>Microvirga</taxon>
    </lineage>
</organism>
<proteinExistence type="predicted"/>
<gene>
    <name evidence="2" type="ORF">MAE02_23190</name>
</gene>
<evidence type="ECO:0000259" key="1">
    <source>
        <dbReference type="Pfam" id="PF00534"/>
    </source>
</evidence>
<dbReference type="Gene3D" id="3.40.50.2000">
    <property type="entry name" value="Glycogen Phosphorylase B"/>
    <property type="match status" value="1"/>
</dbReference>
<dbReference type="CDD" id="cd03801">
    <property type="entry name" value="GT4_PimA-like"/>
    <property type="match status" value="1"/>
</dbReference>
<keyword evidence="3" id="KW-1185">Reference proteome</keyword>
<comment type="caution">
    <text evidence="2">The sequence shown here is derived from an EMBL/GenBank/DDBJ whole genome shotgun (WGS) entry which is preliminary data.</text>
</comment>
<dbReference type="RefSeq" id="WP_147021752.1">
    <property type="nucleotide sequence ID" value="NZ_BJYU01000026.1"/>
</dbReference>
<dbReference type="AlphaFoldDB" id="A0A512BRJ5"/>
<evidence type="ECO:0000313" key="3">
    <source>
        <dbReference type="Proteomes" id="UP000321085"/>
    </source>
</evidence>
<protein>
    <submittedName>
        <fullName evidence="2">Glycosyl transferase</fullName>
    </submittedName>
</protein>
<reference evidence="2 3" key="1">
    <citation type="submission" date="2019-07" db="EMBL/GenBank/DDBJ databases">
        <title>Whole genome shotgun sequence of Microvirga aerophila NBRC 106136.</title>
        <authorList>
            <person name="Hosoyama A."/>
            <person name="Uohara A."/>
            <person name="Ohji S."/>
            <person name="Ichikawa N."/>
        </authorList>
    </citation>
    <scope>NUCLEOTIDE SEQUENCE [LARGE SCALE GENOMIC DNA]</scope>
    <source>
        <strain evidence="2 3">NBRC 106136</strain>
    </source>
</reference>
<keyword evidence="2" id="KW-0808">Transferase</keyword>
<evidence type="ECO:0000313" key="2">
    <source>
        <dbReference type="EMBL" id="GEO14623.1"/>
    </source>
</evidence>
<dbReference type="GO" id="GO:0016757">
    <property type="term" value="F:glycosyltransferase activity"/>
    <property type="evidence" value="ECO:0007669"/>
    <property type="project" value="InterPro"/>
</dbReference>
<dbReference type="Proteomes" id="UP000321085">
    <property type="component" value="Unassembled WGS sequence"/>
</dbReference>
<dbReference type="PANTHER" id="PTHR12526">
    <property type="entry name" value="GLYCOSYLTRANSFERASE"/>
    <property type="match status" value="1"/>
</dbReference>
<sequence length="347" mass="38287">MNVLVLTTMIPFLHGRAEELTNHLIRHMKLQGVNAEAMRLPFKGCPAERLLDEMFIFKSLKLFNVDRVISLGFPAYLVPFHTRVCWIMASHPQSYDYVEELDMLGKREPRARSIKDAVIRNDIRSFRSSKRLFASSKAVQSRMRRHYDVAPDILVPPLCDPERFTSLGDDGYILAAGRVDGKRRHSLLIDAMRLLPPSAKLIIAGRPDSPAEARRLQEQVRAAGLEGRVTLDLRALPRAELAGLVGRARAVVCATADGDLADGDELVMEALEASKPLITTADAGDLCNVVLNDRTGILSESTAEGLAESMAKLLGSSSEAAEMGAAGHEMWCSLKIDWSTTIERLLT</sequence>
<dbReference type="EMBL" id="BJYU01000026">
    <property type="protein sequence ID" value="GEO14623.1"/>
    <property type="molecule type" value="Genomic_DNA"/>
</dbReference>
<dbReference type="InterPro" id="IPR001296">
    <property type="entry name" value="Glyco_trans_1"/>
</dbReference>
<dbReference type="PANTHER" id="PTHR12526:SF635">
    <property type="entry name" value="GLYCOSYL TRANSFERASE GROUP 1"/>
    <property type="match status" value="1"/>
</dbReference>